<evidence type="ECO:0000313" key="1">
    <source>
        <dbReference type="EMBL" id="SVC44538.1"/>
    </source>
</evidence>
<name>A0A382M7G7_9ZZZZ</name>
<sequence length="32" mass="3293">MGKSLSSILIPLGVTWTLALLGTDAKAAPRPN</sequence>
<accession>A0A382M7G7</accession>
<dbReference type="EMBL" id="UINC01091626">
    <property type="protein sequence ID" value="SVC44538.1"/>
    <property type="molecule type" value="Genomic_DNA"/>
</dbReference>
<organism evidence="1">
    <name type="scientific">marine metagenome</name>
    <dbReference type="NCBI Taxonomy" id="408172"/>
    <lineage>
        <taxon>unclassified sequences</taxon>
        <taxon>metagenomes</taxon>
        <taxon>ecological metagenomes</taxon>
    </lineage>
</organism>
<protein>
    <submittedName>
        <fullName evidence="1">Uncharacterized protein</fullName>
    </submittedName>
</protein>
<feature type="non-terminal residue" evidence="1">
    <location>
        <position position="32"/>
    </location>
</feature>
<reference evidence="1" key="1">
    <citation type="submission" date="2018-05" db="EMBL/GenBank/DDBJ databases">
        <authorList>
            <person name="Lanie J.A."/>
            <person name="Ng W.-L."/>
            <person name="Kazmierczak K.M."/>
            <person name="Andrzejewski T.M."/>
            <person name="Davidsen T.M."/>
            <person name="Wayne K.J."/>
            <person name="Tettelin H."/>
            <person name="Glass J.I."/>
            <person name="Rusch D."/>
            <person name="Podicherti R."/>
            <person name="Tsui H.-C.T."/>
            <person name="Winkler M.E."/>
        </authorList>
    </citation>
    <scope>NUCLEOTIDE SEQUENCE</scope>
</reference>
<gene>
    <name evidence="1" type="ORF">METZ01_LOCUS297392</name>
</gene>
<proteinExistence type="predicted"/>
<dbReference type="AlphaFoldDB" id="A0A382M7G7"/>